<dbReference type="EMBL" id="KL597101">
    <property type="protein sequence ID" value="KER20042.1"/>
    <property type="molecule type" value="Genomic_DNA"/>
</dbReference>
<dbReference type="GeneID" id="20325492"/>
<dbReference type="AlphaFoldDB" id="A0A074Z3E8"/>
<keyword evidence="2" id="KW-1185">Reference proteome</keyword>
<reference evidence="1 2" key="1">
    <citation type="submission" date="2013-11" db="EMBL/GenBank/DDBJ databases">
        <title>Opisthorchis viverrini - life in the bile duct.</title>
        <authorList>
            <person name="Young N.D."/>
            <person name="Nagarajan N."/>
            <person name="Lin S.J."/>
            <person name="Korhonen P.K."/>
            <person name="Jex A.R."/>
            <person name="Hall R.S."/>
            <person name="Safavi-Hemami H."/>
            <person name="Kaewkong W."/>
            <person name="Bertrand D."/>
            <person name="Gao S."/>
            <person name="Seet Q."/>
            <person name="Wongkham S."/>
            <person name="Teh B.T."/>
            <person name="Wongkham C."/>
            <person name="Intapan P.M."/>
            <person name="Maleewong W."/>
            <person name="Yang X."/>
            <person name="Hu M."/>
            <person name="Wang Z."/>
            <person name="Hofmann A."/>
            <person name="Sternberg P.W."/>
            <person name="Tan P."/>
            <person name="Wang J."/>
            <person name="Gasser R.B."/>
        </authorList>
    </citation>
    <scope>NUCLEOTIDE SEQUENCE [LARGE SCALE GENOMIC DNA]</scope>
</reference>
<protein>
    <submittedName>
        <fullName evidence="1">Uncharacterized protein</fullName>
    </submittedName>
</protein>
<dbReference type="KEGG" id="ovi:T265_11324"/>
<sequence>MNYPRFTGYAGQMCLVCQNFQPGMALFAESYEQRLLRVGPGNGYLTADVWRVRLEQRINIAEVRRVIFGRNNWPTIDELITFHGLCWLDHVLPMPVFEQLLRTTTRKFSGNLATSELGLGTCKTSLKYRTPSSETWQFVADELEKILGPQDLCNHGINGRQDLSSHYPLA</sequence>
<dbReference type="Proteomes" id="UP000054324">
    <property type="component" value="Unassembled WGS sequence"/>
</dbReference>
<gene>
    <name evidence="1" type="ORF">T265_11324</name>
</gene>
<evidence type="ECO:0000313" key="1">
    <source>
        <dbReference type="EMBL" id="KER20042.1"/>
    </source>
</evidence>
<organism evidence="1 2">
    <name type="scientific">Opisthorchis viverrini</name>
    <name type="common">Southeast Asian liver fluke</name>
    <dbReference type="NCBI Taxonomy" id="6198"/>
    <lineage>
        <taxon>Eukaryota</taxon>
        <taxon>Metazoa</taxon>
        <taxon>Spiralia</taxon>
        <taxon>Lophotrochozoa</taxon>
        <taxon>Platyhelminthes</taxon>
        <taxon>Trematoda</taxon>
        <taxon>Digenea</taxon>
        <taxon>Opisthorchiida</taxon>
        <taxon>Opisthorchiata</taxon>
        <taxon>Opisthorchiidae</taxon>
        <taxon>Opisthorchis</taxon>
    </lineage>
</organism>
<name>A0A074Z3E8_OPIVI</name>
<proteinExistence type="predicted"/>
<evidence type="ECO:0000313" key="2">
    <source>
        <dbReference type="Proteomes" id="UP000054324"/>
    </source>
</evidence>
<dbReference type="CTD" id="20325492"/>
<accession>A0A074Z3E8</accession>
<dbReference type="OrthoDB" id="6229751at2759"/>
<dbReference type="RefSeq" id="XP_009176213.1">
    <property type="nucleotide sequence ID" value="XM_009177949.1"/>
</dbReference>